<accession>A0AAX2GXP2</accession>
<dbReference type="Proteomes" id="UP000215539">
    <property type="component" value="Chromosome 1"/>
</dbReference>
<name>A0AAX2GXP2_9FLAO</name>
<dbReference type="InterPro" id="IPR013783">
    <property type="entry name" value="Ig-like_fold"/>
</dbReference>
<dbReference type="InterPro" id="IPR032627">
    <property type="entry name" value="DUF4876"/>
</dbReference>
<organism evidence="4 6">
    <name type="scientific">Capnocytophaga haemolytica</name>
    <dbReference type="NCBI Taxonomy" id="45243"/>
    <lineage>
        <taxon>Bacteria</taxon>
        <taxon>Pseudomonadati</taxon>
        <taxon>Bacteroidota</taxon>
        <taxon>Flavobacteriia</taxon>
        <taxon>Flavobacteriales</taxon>
        <taxon>Flavobacteriaceae</taxon>
        <taxon>Capnocytophaga</taxon>
    </lineage>
</organism>
<dbReference type="RefSeq" id="WP_066428085.1">
    <property type="nucleotide sequence ID" value="NZ_CP014227.1"/>
</dbReference>
<dbReference type="Gene3D" id="2.60.40.10">
    <property type="entry name" value="Immunoglobulins"/>
    <property type="match status" value="1"/>
</dbReference>
<feature type="compositionally biased region" description="Polar residues" evidence="1">
    <location>
        <begin position="398"/>
        <end position="409"/>
    </location>
</feature>
<feature type="region of interest" description="Disordered" evidence="1">
    <location>
        <begin position="398"/>
        <end position="424"/>
    </location>
</feature>
<dbReference type="InterPro" id="IPR008969">
    <property type="entry name" value="CarboxyPept-like_regulatory"/>
</dbReference>
<evidence type="ECO:0000313" key="4">
    <source>
        <dbReference type="EMBL" id="SNV09699.1"/>
    </source>
</evidence>
<protein>
    <recommendedName>
        <fullName evidence="7">LTD domain-containing protein</fullName>
    </recommendedName>
</protein>
<dbReference type="Pfam" id="PF16215">
    <property type="entry name" value="DUF4876"/>
    <property type="match status" value="1"/>
</dbReference>
<reference evidence="4 6" key="2">
    <citation type="submission" date="2017-06" db="EMBL/GenBank/DDBJ databases">
        <authorList>
            <consortium name="Pathogen Informatics"/>
        </authorList>
    </citation>
    <scope>NUCLEOTIDE SEQUENCE [LARGE SCALE GENOMIC DNA]</scope>
    <source>
        <strain evidence="4 6">NCTC12947</strain>
    </source>
</reference>
<keyword evidence="5" id="KW-1185">Reference proteome</keyword>
<evidence type="ECO:0000256" key="1">
    <source>
        <dbReference type="SAM" id="MobiDB-lite"/>
    </source>
</evidence>
<proteinExistence type="predicted"/>
<keyword evidence="2" id="KW-0812">Transmembrane</keyword>
<keyword evidence="2" id="KW-0472">Membrane</keyword>
<sequence>MIQTDNKVGGSALRRFFSSIAASVLLLSLVIVGCKKDSDDSPTTQPVTYQITLTFGDYDNKPVSGASVKFIGTNQTYNATTDANGKASVAVQPGTYKVLASITLKGEAAKAITGKEDEVHFNGTLNNVTINATTSNTVSLALVEVNTASTLLIKQVYLGSSKADGANGRDQFIEIYNPTDKEISLEGYAIARAITNNTTPFDWTKVSSKTDANTAYFYSQEVLSFPAGAKIGAGESIFIARDAQNHKEAQKDPTKAAVIPDLSKAQFEALNPRKADGSLEGNDTDNPAPNMVPIWFGNKENKGTLNLYVVGDGLAIIKASQTDIDGWEKVAQPTTTGSSTGTKKFVQIPLTTIIDGVNVDRFTAGKNSNFGLPASVDAGYIKPSGNYNGKSYIRKSSGASYKDTNNSNQDFEEIAHPDTTALPK</sequence>
<evidence type="ECO:0000256" key="2">
    <source>
        <dbReference type="SAM" id="Phobius"/>
    </source>
</evidence>
<dbReference type="AlphaFoldDB" id="A0AAX2GXP2"/>
<evidence type="ECO:0008006" key="7">
    <source>
        <dbReference type="Google" id="ProtNLM"/>
    </source>
</evidence>
<evidence type="ECO:0000313" key="5">
    <source>
        <dbReference type="Proteomes" id="UP000065822"/>
    </source>
</evidence>
<reference evidence="3 5" key="1">
    <citation type="submission" date="2016-02" db="EMBL/GenBank/DDBJ databases">
        <authorList>
            <person name="Holder M.E."/>
            <person name="Ajami N.J."/>
            <person name="Petrosino J.F."/>
        </authorList>
    </citation>
    <scope>NUCLEOTIDE SEQUENCE [LARGE SCALE GENOMIC DNA]</scope>
    <source>
        <strain evidence="3 5">CCUG 32990</strain>
    </source>
</reference>
<dbReference type="PROSITE" id="PS51257">
    <property type="entry name" value="PROKAR_LIPOPROTEIN"/>
    <property type="match status" value="1"/>
</dbReference>
<keyword evidence="2" id="KW-1133">Transmembrane helix</keyword>
<dbReference type="EMBL" id="CP014227">
    <property type="protein sequence ID" value="AMD84518.1"/>
    <property type="molecule type" value="Genomic_DNA"/>
</dbReference>
<dbReference type="EMBL" id="LT906449">
    <property type="protein sequence ID" value="SNV09699.1"/>
    <property type="molecule type" value="Genomic_DNA"/>
</dbReference>
<feature type="transmembrane region" description="Helical" evidence="2">
    <location>
        <begin position="12"/>
        <end position="32"/>
    </location>
</feature>
<dbReference type="InterPro" id="IPR036415">
    <property type="entry name" value="Lamin_tail_dom_sf"/>
</dbReference>
<evidence type="ECO:0000313" key="3">
    <source>
        <dbReference type="EMBL" id="AMD84518.1"/>
    </source>
</evidence>
<evidence type="ECO:0000313" key="6">
    <source>
        <dbReference type="Proteomes" id="UP000215539"/>
    </source>
</evidence>
<dbReference type="Proteomes" id="UP000065822">
    <property type="component" value="Chromosome"/>
</dbReference>
<dbReference type="SUPFAM" id="SSF74853">
    <property type="entry name" value="Lamin A/C globular tail domain"/>
    <property type="match status" value="1"/>
</dbReference>
<dbReference type="KEGG" id="chg:AXF12_02650"/>
<gene>
    <name evidence="3" type="ORF">AXF12_02650</name>
    <name evidence="4" type="ORF">SAMEA44541418_01212</name>
</gene>
<dbReference type="SUPFAM" id="SSF49464">
    <property type="entry name" value="Carboxypeptidase regulatory domain-like"/>
    <property type="match status" value="1"/>
</dbReference>